<dbReference type="Gene3D" id="3.40.50.2000">
    <property type="entry name" value="Glycogen Phosphorylase B"/>
    <property type="match status" value="2"/>
</dbReference>
<evidence type="ECO:0000313" key="3">
    <source>
        <dbReference type="EMBL" id="MFN0293095.1"/>
    </source>
</evidence>
<feature type="domain" description="Glycosyltransferase subfamily 4-like N-terminal" evidence="2">
    <location>
        <begin position="16"/>
        <end position="194"/>
    </location>
</feature>
<dbReference type="PANTHER" id="PTHR12526:SF637">
    <property type="entry name" value="GLYCOSYLTRANSFERASE EPSF-RELATED"/>
    <property type="match status" value="1"/>
</dbReference>
<dbReference type="PANTHER" id="PTHR12526">
    <property type="entry name" value="GLYCOSYLTRANSFERASE"/>
    <property type="match status" value="1"/>
</dbReference>
<evidence type="ECO:0000259" key="1">
    <source>
        <dbReference type="Pfam" id="PF00534"/>
    </source>
</evidence>
<organism evidence="3 4">
    <name type="scientific">Pedobacter helvus</name>
    <dbReference type="NCBI Taxonomy" id="2563444"/>
    <lineage>
        <taxon>Bacteria</taxon>
        <taxon>Pseudomonadati</taxon>
        <taxon>Bacteroidota</taxon>
        <taxon>Sphingobacteriia</taxon>
        <taxon>Sphingobacteriales</taxon>
        <taxon>Sphingobacteriaceae</taxon>
        <taxon>Pedobacter</taxon>
    </lineage>
</organism>
<reference evidence="3 4" key="1">
    <citation type="submission" date="2024-12" db="EMBL/GenBank/DDBJ databases">
        <authorList>
            <person name="Hu S."/>
        </authorList>
    </citation>
    <scope>NUCLEOTIDE SEQUENCE [LARGE SCALE GENOMIC DNA]</scope>
    <source>
        <strain evidence="3 4">P-25</strain>
    </source>
</reference>
<dbReference type="InterPro" id="IPR028098">
    <property type="entry name" value="Glyco_trans_4-like_N"/>
</dbReference>
<sequence length="390" mass="43860">MKIIQICAAYKPAYVYGGPTMSVAKLSEELTKAGHEVTVLATTANGKEELNVPIGKETLVDGVKVYYFKRLTKDHTHFSPALLWFLHQTIKSEKQKTKNEKIIVHIHAWWNLVSIFSCLVAKLHGVKVILSPRGMLTNYSLNNRNSKMKDAIHFFLGKSLLKYAYIHATSEKEKEDVAQTSTVSGIRVIPNFVNFPNAQINPIATKTLTNLPNTYKLLFLSRIEEKKGLEILFEALSQIAIPYQLSIAGTGEQSYIQSLKNLAERLGIQHKLTWLGHVANEQKFELLAQSDLLVLTSYNENFANVVIESLAVGTPVLISEEVGLAAYVKEHQLGWVCGLDPTEISSMITKSYGEEGYRKEIRLSSPSLINEHFANTNLIKRYEELYNSFV</sequence>
<proteinExistence type="predicted"/>
<dbReference type="NCBIfam" id="NF046085">
    <property type="entry name" value="XrtY_assoc_Gly1"/>
    <property type="match status" value="1"/>
</dbReference>
<feature type="domain" description="Glycosyl transferase family 1" evidence="1">
    <location>
        <begin position="213"/>
        <end position="338"/>
    </location>
</feature>
<comment type="caution">
    <text evidence="3">The sequence shown here is derived from an EMBL/GenBank/DDBJ whole genome shotgun (WGS) entry which is preliminary data.</text>
</comment>
<dbReference type="RefSeq" id="WP_138728787.1">
    <property type="nucleotide sequence ID" value="NZ_SRMP02000045.1"/>
</dbReference>
<dbReference type="Pfam" id="PF00534">
    <property type="entry name" value="Glycos_transf_1"/>
    <property type="match status" value="1"/>
</dbReference>
<evidence type="ECO:0000259" key="2">
    <source>
        <dbReference type="Pfam" id="PF13439"/>
    </source>
</evidence>
<gene>
    <name evidence="3" type="ORF">E5L68_017015</name>
</gene>
<dbReference type="EMBL" id="SRMP02000045">
    <property type="protein sequence ID" value="MFN0293095.1"/>
    <property type="molecule type" value="Genomic_DNA"/>
</dbReference>
<keyword evidence="4" id="KW-1185">Reference proteome</keyword>
<evidence type="ECO:0000313" key="4">
    <source>
        <dbReference type="Proteomes" id="UP001517367"/>
    </source>
</evidence>
<dbReference type="SUPFAM" id="SSF53756">
    <property type="entry name" value="UDP-Glycosyltransferase/glycogen phosphorylase"/>
    <property type="match status" value="1"/>
</dbReference>
<dbReference type="Proteomes" id="UP001517367">
    <property type="component" value="Unassembled WGS sequence"/>
</dbReference>
<dbReference type="Pfam" id="PF13439">
    <property type="entry name" value="Glyco_transf_4"/>
    <property type="match status" value="1"/>
</dbReference>
<dbReference type="InterPro" id="IPR001296">
    <property type="entry name" value="Glyco_trans_1"/>
</dbReference>
<name>A0ABW9JMR5_9SPHI</name>
<accession>A0ABW9JMR5</accession>
<protein>
    <submittedName>
        <fullName evidence="3">XrtY-associated glycosyltransferase XYAG1</fullName>
    </submittedName>
</protein>